<evidence type="ECO:0000313" key="2">
    <source>
        <dbReference type="Proteomes" id="UP000828390"/>
    </source>
</evidence>
<reference evidence="1" key="1">
    <citation type="journal article" date="2019" name="bioRxiv">
        <title>The Genome of the Zebra Mussel, Dreissena polymorpha: A Resource for Invasive Species Research.</title>
        <authorList>
            <person name="McCartney M.A."/>
            <person name="Auch B."/>
            <person name="Kono T."/>
            <person name="Mallez S."/>
            <person name="Zhang Y."/>
            <person name="Obille A."/>
            <person name="Becker A."/>
            <person name="Abrahante J.E."/>
            <person name="Garbe J."/>
            <person name="Badalamenti J.P."/>
            <person name="Herman A."/>
            <person name="Mangelson H."/>
            <person name="Liachko I."/>
            <person name="Sullivan S."/>
            <person name="Sone E.D."/>
            <person name="Koren S."/>
            <person name="Silverstein K.A.T."/>
            <person name="Beckman K.B."/>
            <person name="Gohl D.M."/>
        </authorList>
    </citation>
    <scope>NUCLEOTIDE SEQUENCE</scope>
    <source>
        <strain evidence="1">Duluth1</strain>
        <tissue evidence="1">Whole animal</tissue>
    </source>
</reference>
<reference evidence="1" key="2">
    <citation type="submission" date="2020-11" db="EMBL/GenBank/DDBJ databases">
        <authorList>
            <person name="McCartney M.A."/>
            <person name="Auch B."/>
            <person name="Kono T."/>
            <person name="Mallez S."/>
            <person name="Becker A."/>
            <person name="Gohl D.M."/>
            <person name="Silverstein K.A.T."/>
            <person name="Koren S."/>
            <person name="Bechman K.B."/>
            <person name="Herman A."/>
            <person name="Abrahante J.E."/>
            <person name="Garbe J."/>
        </authorList>
    </citation>
    <scope>NUCLEOTIDE SEQUENCE</scope>
    <source>
        <strain evidence="1">Duluth1</strain>
        <tissue evidence="1">Whole animal</tissue>
    </source>
</reference>
<accession>A0A9D4NMV8</accession>
<dbReference type="EMBL" id="JAIWYP010000001">
    <property type="protein sequence ID" value="KAH3897340.1"/>
    <property type="molecule type" value="Genomic_DNA"/>
</dbReference>
<evidence type="ECO:0000313" key="1">
    <source>
        <dbReference type="EMBL" id="KAH3897340.1"/>
    </source>
</evidence>
<comment type="caution">
    <text evidence="1">The sequence shown here is derived from an EMBL/GenBank/DDBJ whole genome shotgun (WGS) entry which is preliminary data.</text>
</comment>
<name>A0A9D4NMV8_DREPO</name>
<keyword evidence="2" id="KW-1185">Reference proteome</keyword>
<dbReference type="AlphaFoldDB" id="A0A9D4NMV8"/>
<gene>
    <name evidence="1" type="ORF">DPMN_021528</name>
</gene>
<proteinExistence type="predicted"/>
<dbReference type="Proteomes" id="UP000828390">
    <property type="component" value="Unassembled WGS sequence"/>
</dbReference>
<organism evidence="1 2">
    <name type="scientific">Dreissena polymorpha</name>
    <name type="common">Zebra mussel</name>
    <name type="synonym">Mytilus polymorpha</name>
    <dbReference type="NCBI Taxonomy" id="45954"/>
    <lineage>
        <taxon>Eukaryota</taxon>
        <taxon>Metazoa</taxon>
        <taxon>Spiralia</taxon>
        <taxon>Lophotrochozoa</taxon>
        <taxon>Mollusca</taxon>
        <taxon>Bivalvia</taxon>
        <taxon>Autobranchia</taxon>
        <taxon>Heteroconchia</taxon>
        <taxon>Euheterodonta</taxon>
        <taxon>Imparidentia</taxon>
        <taxon>Neoheterodontei</taxon>
        <taxon>Myida</taxon>
        <taxon>Dreissenoidea</taxon>
        <taxon>Dreissenidae</taxon>
        <taxon>Dreissena</taxon>
    </lineage>
</organism>
<sequence>MCALMFPFWLNCRPHTVHAKGFSPVCTRKCSSRLDWALNAFPHKGHRTPPAIWGTDQ</sequence>
<protein>
    <submittedName>
        <fullName evidence="1">Uncharacterized protein</fullName>
    </submittedName>
</protein>